<sequence>MKQLINTFMVVVILISVIFPTAISAKVTEETLGCKILAESQNKSELINVRDFSVIDGDTADFILD</sequence>
<gene>
    <name evidence="1" type="ORF">FEZ33_10685</name>
</gene>
<dbReference type="EMBL" id="VBSP01000054">
    <property type="protein sequence ID" value="TLQ39612.1"/>
    <property type="molecule type" value="Genomic_DNA"/>
</dbReference>
<dbReference type="Proteomes" id="UP000306420">
    <property type="component" value="Unassembled WGS sequence"/>
</dbReference>
<dbReference type="RefSeq" id="WP_138405374.1">
    <property type="nucleotide sequence ID" value="NZ_VBSP01000054.1"/>
</dbReference>
<name>A0A5R9DUV9_9LACT</name>
<proteinExistence type="predicted"/>
<dbReference type="AlphaFoldDB" id="A0A5R9DUV9"/>
<comment type="caution">
    <text evidence="1">The sequence shown here is derived from an EMBL/GenBank/DDBJ whole genome shotgun (WGS) entry which is preliminary data.</text>
</comment>
<protein>
    <submittedName>
        <fullName evidence="1">Uncharacterized protein</fullName>
    </submittedName>
</protein>
<organism evidence="1 2">
    <name type="scientific">Ruoffia tabacinasalis</name>
    <dbReference type="NCBI Taxonomy" id="87458"/>
    <lineage>
        <taxon>Bacteria</taxon>
        <taxon>Bacillati</taxon>
        <taxon>Bacillota</taxon>
        <taxon>Bacilli</taxon>
        <taxon>Lactobacillales</taxon>
        <taxon>Aerococcaceae</taxon>
        <taxon>Ruoffia</taxon>
    </lineage>
</organism>
<evidence type="ECO:0000313" key="1">
    <source>
        <dbReference type="EMBL" id="TLQ39612.1"/>
    </source>
</evidence>
<dbReference type="OrthoDB" id="2139622at2"/>
<reference evidence="1 2" key="1">
    <citation type="submission" date="2019-05" db="EMBL/GenBank/DDBJ databases">
        <title>The metagenome of a microbial culture collection derived from dairy environment covers the genomic content of the human microbiome.</title>
        <authorList>
            <person name="Roder T."/>
            <person name="Wuthrich D."/>
            <person name="Sattari Z."/>
            <person name="Von Ah U."/>
            <person name="Bar C."/>
            <person name="Ronchi F."/>
            <person name="Macpherson A.J."/>
            <person name="Ganal-Vonarburg S.C."/>
            <person name="Bruggmann R."/>
            <person name="Vergeres G."/>
        </authorList>
    </citation>
    <scope>NUCLEOTIDE SEQUENCE [LARGE SCALE GENOMIC DNA]</scope>
    <source>
        <strain evidence="1 2">FAM 24227</strain>
    </source>
</reference>
<accession>A0A5R9DUV9</accession>
<evidence type="ECO:0000313" key="2">
    <source>
        <dbReference type="Proteomes" id="UP000306420"/>
    </source>
</evidence>